<dbReference type="SMART" id="SM00028">
    <property type="entry name" value="TPR"/>
    <property type="match status" value="4"/>
</dbReference>
<name>A0A1H5A9W6_9ACTN</name>
<dbReference type="RefSeq" id="WP_074993008.1">
    <property type="nucleotide sequence ID" value="NZ_FNTD01000004.1"/>
</dbReference>
<sequence length="795" mass="85823">MTGPHGNVDSSFSGTAREVVQARDVRGGIHFHAPAADRAAPPVPRQLPGAGPGFVDRCAERAELDRLLDDSAGARVLLVTGTAGVGKTSLVLHWSHTVRDRFPDGQLYADLHGYDPQAPVAYERVLEGFLLALGAPADAVHADGEYMAAAFRSRLAGRRLLLVLDNAAGAAQVRPLLPGTPGCLAIVTSRHRLPGLTIREGARRLTLDVLDRDGSVALVQGVVSGYRDGDDPAQVAELASLCARLPLALRIAAERAAGRPLMRLADLIGELRDESGRWEALSADGGEESEAVRSVFTWSYRALPQDAARFFRLLGLHPGADFSDTAAAALAGVDTRTARRLLDVLVAAHMAEQTASDRFRLHDLLRAYAADQAGLEEAPQEREEALRRVLTWYLHTADAVQASVAPREPRVELVPAGAGPPAPRFADAARAMRWYEAERDNLVAAVRAAASGGLDRIAWQLAVVLRAVYMTNNPFRDWLTTSLTGLEAARRDGDRGAQAELHESLGMAYAQSQDLTAAAEHYESALALRRELHDTFGEALTLNGLGLLELRRRNLDRARAALEAGRALFAALDDRFWEPRVAVNLAEVELELGHPGNTTGPLRRGIEVFRAHGDRRAEGNALRLLVAAELDSGHADAALAHAEQAMAIATEIRSAATEAYWLLALGDAQRATGQPARAQDSYRRAAALQEELGDRARQAAAWDGLGQACLQLGRAEEAADCHRRAAETFRDLRLPWETARTLAHLALALDHLPAPQEAADVRARALGLLTEFADRRALRLRDSLVRRSPPGDTPP</sequence>
<organism evidence="3 4">
    <name type="scientific">Streptomyces misionensis</name>
    <dbReference type="NCBI Taxonomy" id="67331"/>
    <lineage>
        <taxon>Bacteria</taxon>
        <taxon>Bacillati</taxon>
        <taxon>Actinomycetota</taxon>
        <taxon>Actinomycetes</taxon>
        <taxon>Kitasatosporales</taxon>
        <taxon>Streptomycetaceae</taxon>
        <taxon>Streptomyces</taxon>
    </lineage>
</organism>
<dbReference type="PANTHER" id="PTHR47691:SF3">
    <property type="entry name" value="HTH-TYPE TRANSCRIPTIONAL REGULATOR RV0890C-RELATED"/>
    <property type="match status" value="1"/>
</dbReference>
<dbReference type="PANTHER" id="PTHR47691">
    <property type="entry name" value="REGULATOR-RELATED"/>
    <property type="match status" value="1"/>
</dbReference>
<feature type="region of interest" description="Disordered" evidence="2">
    <location>
        <begin position="33"/>
        <end position="52"/>
    </location>
</feature>
<dbReference type="Proteomes" id="UP000182375">
    <property type="component" value="Unassembled WGS sequence"/>
</dbReference>
<proteinExistence type="predicted"/>
<evidence type="ECO:0000256" key="1">
    <source>
        <dbReference type="PROSITE-ProRule" id="PRU00339"/>
    </source>
</evidence>
<dbReference type="PRINTS" id="PR00364">
    <property type="entry name" value="DISEASERSIST"/>
</dbReference>
<dbReference type="InterPro" id="IPR027417">
    <property type="entry name" value="P-loop_NTPase"/>
</dbReference>
<accession>A0A1H5A9W6</accession>
<dbReference type="EMBL" id="FNTD01000004">
    <property type="protein sequence ID" value="SED38551.1"/>
    <property type="molecule type" value="Genomic_DNA"/>
</dbReference>
<dbReference type="SUPFAM" id="SSF48452">
    <property type="entry name" value="TPR-like"/>
    <property type="match status" value="2"/>
</dbReference>
<dbReference type="Gene3D" id="1.25.40.10">
    <property type="entry name" value="Tetratricopeptide repeat domain"/>
    <property type="match status" value="2"/>
</dbReference>
<dbReference type="InterPro" id="IPR011990">
    <property type="entry name" value="TPR-like_helical_dom_sf"/>
</dbReference>
<reference evidence="3 4" key="1">
    <citation type="submission" date="2016-10" db="EMBL/GenBank/DDBJ databases">
        <authorList>
            <person name="de Groot N.N."/>
        </authorList>
    </citation>
    <scope>NUCLEOTIDE SEQUENCE [LARGE SCALE GENOMIC DNA]</scope>
    <source>
        <strain evidence="3 4">DSM 40306</strain>
    </source>
</reference>
<dbReference type="STRING" id="67331.SAMN04490357_4666"/>
<evidence type="ECO:0000313" key="3">
    <source>
        <dbReference type="EMBL" id="SED38551.1"/>
    </source>
</evidence>
<feature type="repeat" description="TPR" evidence="1">
    <location>
        <begin position="499"/>
        <end position="532"/>
    </location>
</feature>
<dbReference type="Pfam" id="PF13181">
    <property type="entry name" value="TPR_8"/>
    <property type="match status" value="1"/>
</dbReference>
<dbReference type="PROSITE" id="PS50005">
    <property type="entry name" value="TPR"/>
    <property type="match status" value="1"/>
</dbReference>
<dbReference type="Gene3D" id="3.40.50.300">
    <property type="entry name" value="P-loop containing nucleotide triphosphate hydrolases"/>
    <property type="match status" value="1"/>
</dbReference>
<evidence type="ECO:0000313" key="4">
    <source>
        <dbReference type="Proteomes" id="UP000182375"/>
    </source>
</evidence>
<dbReference type="InterPro" id="IPR019734">
    <property type="entry name" value="TPR_rpt"/>
</dbReference>
<gene>
    <name evidence="3" type="ORF">SAMN04490357_4666</name>
</gene>
<dbReference type="SUPFAM" id="SSF52540">
    <property type="entry name" value="P-loop containing nucleoside triphosphate hydrolases"/>
    <property type="match status" value="1"/>
</dbReference>
<dbReference type="GeneID" id="95513763"/>
<keyword evidence="1" id="KW-0802">TPR repeat</keyword>
<dbReference type="AlphaFoldDB" id="A0A1H5A9W6"/>
<evidence type="ECO:0000256" key="2">
    <source>
        <dbReference type="SAM" id="MobiDB-lite"/>
    </source>
</evidence>
<dbReference type="Pfam" id="PF13424">
    <property type="entry name" value="TPR_12"/>
    <property type="match status" value="1"/>
</dbReference>
<protein>
    <submittedName>
        <fullName evidence="3">Tetratricopeptide repeat-containing protein</fullName>
    </submittedName>
</protein>